<comment type="subcellular location">
    <subcellularLocation>
        <location evidence="6">Cell membrane</location>
        <topology evidence="6">Multi-pass membrane protein</topology>
    </subcellularLocation>
    <subcellularLocation>
        <location evidence="1">Membrane</location>
        <topology evidence="1">Multi-pass membrane protein</topology>
    </subcellularLocation>
</comment>
<comment type="function">
    <text evidence="6">Probably involved in transport through the plasma membrane.</text>
</comment>
<feature type="compositionally biased region" description="Acidic residues" evidence="7">
    <location>
        <begin position="153"/>
        <end position="162"/>
    </location>
</feature>
<feature type="compositionally biased region" description="Acidic residues" evidence="7">
    <location>
        <begin position="90"/>
        <end position="101"/>
    </location>
</feature>
<keyword evidence="3 6" id="KW-0812">Transmembrane</keyword>
<evidence type="ECO:0000313" key="8">
    <source>
        <dbReference type="EMBL" id="KAA8911361.1"/>
    </source>
</evidence>
<dbReference type="Pfam" id="PF04515">
    <property type="entry name" value="Choline_transpo"/>
    <property type="match status" value="1"/>
</dbReference>
<dbReference type="Proteomes" id="UP000761534">
    <property type="component" value="Unassembled WGS sequence"/>
</dbReference>
<feature type="compositionally biased region" description="Polar residues" evidence="7">
    <location>
        <begin position="55"/>
        <end position="84"/>
    </location>
</feature>
<dbReference type="GO" id="GO:0022857">
    <property type="term" value="F:transmembrane transporter activity"/>
    <property type="evidence" value="ECO:0007669"/>
    <property type="project" value="UniProtKB-UniRule"/>
</dbReference>
<evidence type="ECO:0000256" key="1">
    <source>
        <dbReference type="ARBA" id="ARBA00004141"/>
    </source>
</evidence>
<organism evidence="8 9">
    <name type="scientific">Trichomonascus ciferrii</name>
    <dbReference type="NCBI Taxonomy" id="44093"/>
    <lineage>
        <taxon>Eukaryota</taxon>
        <taxon>Fungi</taxon>
        <taxon>Dikarya</taxon>
        <taxon>Ascomycota</taxon>
        <taxon>Saccharomycotina</taxon>
        <taxon>Dipodascomycetes</taxon>
        <taxon>Dipodascales</taxon>
        <taxon>Trichomonascaceae</taxon>
        <taxon>Trichomonascus</taxon>
        <taxon>Trichomonascus ciferrii complex</taxon>
    </lineage>
</organism>
<dbReference type="PANTHER" id="PTHR12385:SF88">
    <property type="entry name" value="CHOLINE TRANSPORTER-LIKE PROTEIN CTL1"/>
    <property type="match status" value="1"/>
</dbReference>
<feature type="transmembrane region" description="Helical" evidence="6">
    <location>
        <begin position="388"/>
        <end position="406"/>
    </location>
</feature>
<sequence length="613" mass="68200">MPPEIKRIVATEFFLGPVANCVCLDTSKFLRQSQSRLSERPSAPLFHEDEESGSLYRSTSNRKGWVSSFGQRTQSRASQLLQSRHLSDNNSDDDEDEDEGPSESLLQEHHKSLSSSEGLESVGLNRSSNVPESEDEEEDPPDDIAVQDHREREEDEDEEGDLEEQRRSKTAVAEATELPFNRPDQRSLDTVWSTLYLLSVSMLFATSLIVWLRTSVPKSVPLGDTIYTVIKSSWSTIILTTLLSILLSAVWVLFMKRAATALIYLSIVAVPVVMVTFTVYPMVMSYRSGYGGNTTQDRVMRWTSLLPLVLAAAYIYLVYRGRHVLQRSLNAIQLCCTVITDNRPLLLVGSATVCVFILFTFVWIGLFTRIFLRGKVVNGSIWVLDGKSWFLGACYVFVYLWTWGVMSGIQRAIVAATVSQWYFHRHDIPQVSPLSIVKAAFVHSTTVHFGTVCYSSFVCLMARVPILILPKRLSSPIQLIIYSLLSADIARLTSPLTLTAAVIRSQRLLDTTRSHNLPQSTPTAKSVYKLAKLLLTTARGLTSIAMGFAAWTHAAKYTNGGSLYGYIVGLIAGFIGWFVLAGTEGTLSMILDALSVSHAIDSHTNTHCMEAQR</sequence>
<comment type="caution">
    <text evidence="8">The sequence shown here is derived from an EMBL/GenBank/DDBJ whole genome shotgun (WGS) entry which is preliminary data.</text>
</comment>
<dbReference type="OrthoDB" id="420519at2759"/>
<evidence type="ECO:0000256" key="3">
    <source>
        <dbReference type="ARBA" id="ARBA00022692"/>
    </source>
</evidence>
<feature type="transmembrane region" description="Helical" evidence="6">
    <location>
        <begin position="191"/>
        <end position="212"/>
    </location>
</feature>
<keyword evidence="5 6" id="KW-0472">Membrane</keyword>
<dbReference type="InterPro" id="IPR007603">
    <property type="entry name" value="Choline_transptr-like"/>
</dbReference>
<comment type="similarity">
    <text evidence="2 6">Belongs to the CTL (choline transporter-like) family.</text>
</comment>
<feature type="compositionally biased region" description="Acidic residues" evidence="7">
    <location>
        <begin position="132"/>
        <end position="142"/>
    </location>
</feature>
<name>A0A642V2V5_9ASCO</name>
<dbReference type="AlphaFoldDB" id="A0A642V2V5"/>
<feature type="region of interest" description="Disordered" evidence="7">
    <location>
        <begin position="35"/>
        <end position="178"/>
    </location>
</feature>
<evidence type="ECO:0000256" key="7">
    <source>
        <dbReference type="SAM" id="MobiDB-lite"/>
    </source>
</evidence>
<evidence type="ECO:0000256" key="6">
    <source>
        <dbReference type="RuleBase" id="RU368066"/>
    </source>
</evidence>
<feature type="transmembrane region" description="Helical" evidence="6">
    <location>
        <begin position="300"/>
        <end position="319"/>
    </location>
</feature>
<accession>A0A642V2V5</accession>
<evidence type="ECO:0000313" key="9">
    <source>
        <dbReference type="Proteomes" id="UP000761534"/>
    </source>
</evidence>
<feature type="transmembrane region" description="Helical" evidence="6">
    <location>
        <begin position="345"/>
        <end position="368"/>
    </location>
</feature>
<dbReference type="EMBL" id="SWFS01000286">
    <property type="protein sequence ID" value="KAA8911361.1"/>
    <property type="molecule type" value="Genomic_DNA"/>
</dbReference>
<keyword evidence="4 6" id="KW-1133">Transmembrane helix</keyword>
<evidence type="ECO:0000256" key="4">
    <source>
        <dbReference type="ARBA" id="ARBA00022989"/>
    </source>
</evidence>
<feature type="transmembrane region" description="Helical" evidence="6">
    <location>
        <begin position="533"/>
        <end position="551"/>
    </location>
</feature>
<feature type="compositionally biased region" description="Low complexity" evidence="7">
    <location>
        <begin position="113"/>
        <end position="124"/>
    </location>
</feature>
<keyword evidence="9" id="KW-1185">Reference proteome</keyword>
<reference evidence="8" key="1">
    <citation type="journal article" date="2019" name="G3 (Bethesda)">
        <title>Genome Assemblies of Two Rare Opportunistic Yeast Pathogens: Diutina rugosa (syn. Candida rugosa) and Trichomonascus ciferrii (syn. Candida ciferrii).</title>
        <authorList>
            <person name="Mixao V."/>
            <person name="Saus E."/>
            <person name="Hansen A.P."/>
            <person name="Lass-Florl C."/>
            <person name="Gabaldon T."/>
        </authorList>
    </citation>
    <scope>NUCLEOTIDE SEQUENCE</scope>
    <source>
        <strain evidence="8">CBS 4856</strain>
    </source>
</reference>
<feature type="non-terminal residue" evidence="8">
    <location>
        <position position="1"/>
    </location>
</feature>
<proteinExistence type="inferred from homology"/>
<feature type="transmembrane region" description="Helical" evidence="6">
    <location>
        <begin position="232"/>
        <end position="254"/>
    </location>
</feature>
<dbReference type="PANTHER" id="PTHR12385">
    <property type="entry name" value="CHOLINE TRANSPORTER-LIKE (SLC FAMILY 44)"/>
    <property type="match status" value="1"/>
</dbReference>
<evidence type="ECO:0000256" key="5">
    <source>
        <dbReference type="ARBA" id="ARBA00023136"/>
    </source>
</evidence>
<gene>
    <name evidence="8" type="ORF">TRICI_003827</name>
</gene>
<feature type="transmembrane region" description="Helical" evidence="6">
    <location>
        <begin position="563"/>
        <end position="581"/>
    </location>
</feature>
<evidence type="ECO:0000256" key="2">
    <source>
        <dbReference type="ARBA" id="ARBA00007168"/>
    </source>
</evidence>
<dbReference type="VEuPathDB" id="FungiDB:TRICI_003827"/>
<dbReference type="GO" id="GO:0005886">
    <property type="term" value="C:plasma membrane"/>
    <property type="evidence" value="ECO:0007669"/>
    <property type="project" value="UniProtKB-SubCell"/>
</dbReference>
<protein>
    <recommendedName>
        <fullName evidence="6">Protein PNS1</fullName>
    </recommendedName>
</protein>
<feature type="transmembrane region" description="Helical" evidence="6">
    <location>
        <begin position="261"/>
        <end position="280"/>
    </location>
</feature>